<organism evidence="6 7">
    <name type="scientific">Nocardia bhagyanarayanae</name>
    <dbReference type="NCBI Taxonomy" id="1215925"/>
    <lineage>
        <taxon>Bacteria</taxon>
        <taxon>Bacillati</taxon>
        <taxon>Actinomycetota</taxon>
        <taxon>Actinomycetes</taxon>
        <taxon>Mycobacteriales</taxon>
        <taxon>Nocardiaceae</taxon>
        <taxon>Nocardia</taxon>
    </lineage>
</organism>
<protein>
    <submittedName>
        <fullName evidence="6">TetR family transcriptional regulator</fullName>
    </submittedName>
</protein>
<proteinExistence type="predicted"/>
<dbReference type="Gene3D" id="1.10.357.10">
    <property type="entry name" value="Tetracycline Repressor, domain 2"/>
    <property type="match status" value="1"/>
</dbReference>
<dbReference type="InterPro" id="IPR050109">
    <property type="entry name" value="HTH-type_TetR-like_transc_reg"/>
</dbReference>
<dbReference type="InterPro" id="IPR023772">
    <property type="entry name" value="DNA-bd_HTH_TetR-type_CS"/>
</dbReference>
<evidence type="ECO:0000256" key="1">
    <source>
        <dbReference type="ARBA" id="ARBA00023015"/>
    </source>
</evidence>
<dbReference type="Proteomes" id="UP000316331">
    <property type="component" value="Unassembled WGS sequence"/>
</dbReference>
<dbReference type="PANTHER" id="PTHR30055:SF234">
    <property type="entry name" value="HTH-TYPE TRANSCRIPTIONAL REGULATOR BETI"/>
    <property type="match status" value="1"/>
</dbReference>
<evidence type="ECO:0000313" key="6">
    <source>
        <dbReference type="EMBL" id="TQM26468.1"/>
    </source>
</evidence>
<dbReference type="SUPFAM" id="SSF48498">
    <property type="entry name" value="Tetracyclin repressor-like, C-terminal domain"/>
    <property type="match status" value="1"/>
</dbReference>
<evidence type="ECO:0000256" key="3">
    <source>
        <dbReference type="ARBA" id="ARBA00023163"/>
    </source>
</evidence>
<dbReference type="PANTHER" id="PTHR30055">
    <property type="entry name" value="HTH-TYPE TRANSCRIPTIONAL REGULATOR RUTR"/>
    <property type="match status" value="1"/>
</dbReference>
<keyword evidence="2 4" id="KW-0238">DNA-binding</keyword>
<feature type="domain" description="HTH tetR-type" evidence="5">
    <location>
        <begin position="8"/>
        <end position="68"/>
    </location>
</feature>
<dbReference type="PRINTS" id="PR00455">
    <property type="entry name" value="HTHTETR"/>
</dbReference>
<name>A0A543EY09_9NOCA</name>
<keyword evidence="7" id="KW-1185">Reference proteome</keyword>
<gene>
    <name evidence="6" type="ORF">FB390_6665</name>
</gene>
<accession>A0A543EY09</accession>
<dbReference type="PROSITE" id="PS01081">
    <property type="entry name" value="HTH_TETR_1"/>
    <property type="match status" value="1"/>
</dbReference>
<keyword evidence="1" id="KW-0805">Transcription regulation</keyword>
<evidence type="ECO:0000259" key="5">
    <source>
        <dbReference type="PROSITE" id="PS50977"/>
    </source>
</evidence>
<feature type="DNA-binding region" description="H-T-H motif" evidence="4">
    <location>
        <begin position="31"/>
        <end position="50"/>
    </location>
</feature>
<dbReference type="SUPFAM" id="SSF46689">
    <property type="entry name" value="Homeodomain-like"/>
    <property type="match status" value="1"/>
</dbReference>
<dbReference type="InterPro" id="IPR001647">
    <property type="entry name" value="HTH_TetR"/>
</dbReference>
<dbReference type="PROSITE" id="PS50977">
    <property type="entry name" value="HTH_TETR_2"/>
    <property type="match status" value="1"/>
</dbReference>
<evidence type="ECO:0000256" key="2">
    <source>
        <dbReference type="ARBA" id="ARBA00023125"/>
    </source>
</evidence>
<dbReference type="GO" id="GO:0003700">
    <property type="term" value="F:DNA-binding transcription factor activity"/>
    <property type="evidence" value="ECO:0007669"/>
    <property type="project" value="TreeGrafter"/>
</dbReference>
<dbReference type="InterPro" id="IPR009057">
    <property type="entry name" value="Homeodomain-like_sf"/>
</dbReference>
<dbReference type="Gene3D" id="1.10.10.60">
    <property type="entry name" value="Homeodomain-like"/>
    <property type="match status" value="1"/>
</dbReference>
<keyword evidence="3" id="KW-0804">Transcription</keyword>
<comment type="caution">
    <text evidence="6">The sequence shown here is derived from an EMBL/GenBank/DDBJ whole genome shotgun (WGS) entry which is preliminary data.</text>
</comment>
<reference evidence="6 7" key="1">
    <citation type="submission" date="2019-06" db="EMBL/GenBank/DDBJ databases">
        <title>Sequencing the genomes of 1000 actinobacteria strains.</title>
        <authorList>
            <person name="Klenk H.-P."/>
        </authorList>
    </citation>
    <scope>NUCLEOTIDE SEQUENCE [LARGE SCALE GENOMIC DNA]</scope>
    <source>
        <strain evidence="6 7">DSM 103495</strain>
    </source>
</reference>
<dbReference type="EMBL" id="VFPG01000002">
    <property type="protein sequence ID" value="TQM26468.1"/>
    <property type="molecule type" value="Genomic_DNA"/>
</dbReference>
<dbReference type="Pfam" id="PF00440">
    <property type="entry name" value="TetR_N"/>
    <property type="match status" value="1"/>
</dbReference>
<dbReference type="InterPro" id="IPR036271">
    <property type="entry name" value="Tet_transcr_reg_TetR-rel_C_sf"/>
</dbReference>
<dbReference type="AlphaFoldDB" id="A0A543EY09"/>
<dbReference type="GO" id="GO:0000976">
    <property type="term" value="F:transcription cis-regulatory region binding"/>
    <property type="evidence" value="ECO:0007669"/>
    <property type="project" value="TreeGrafter"/>
</dbReference>
<evidence type="ECO:0000256" key="4">
    <source>
        <dbReference type="PROSITE-ProRule" id="PRU00335"/>
    </source>
</evidence>
<sequence>MRQVKKPEVRRAEIVDAAVRSFVERGYDQTTVESITGGLGVAKGCFYHYFSSKEQVFAAAIDDIAQRLCATYLRILQDDSRPPSARLLGYVDHSYALTERNEAPDLLAALHGDRFRDMHHRIVDRVADELRPALCALLTAGVTQGEFDVLDPEFTAIALLGALRELHEVYAGRPDLDLRAHRATLVDLLERMLGTRLPHSDRHTEER</sequence>
<evidence type="ECO:0000313" key="7">
    <source>
        <dbReference type="Proteomes" id="UP000316331"/>
    </source>
</evidence>